<evidence type="ECO:0000313" key="1">
    <source>
        <dbReference type="EMBL" id="KAH8009030.1"/>
    </source>
</evidence>
<reference evidence="1" key="2">
    <citation type="submission" date="2021-09" db="EMBL/GenBank/DDBJ databases">
        <authorList>
            <person name="Jia N."/>
            <person name="Wang J."/>
            <person name="Shi W."/>
            <person name="Du L."/>
            <person name="Sun Y."/>
            <person name="Zhan W."/>
            <person name="Jiang J."/>
            <person name="Wang Q."/>
            <person name="Zhang B."/>
            <person name="Ji P."/>
            <person name="Sakyi L.B."/>
            <person name="Cui X."/>
            <person name="Yuan T."/>
            <person name="Jiang B."/>
            <person name="Yang W."/>
            <person name="Lam T.T.-Y."/>
            <person name="Chang Q."/>
            <person name="Ding S."/>
            <person name="Wang X."/>
            <person name="Zhu J."/>
            <person name="Ruan X."/>
            <person name="Zhao L."/>
            <person name="Wei J."/>
            <person name="Que T."/>
            <person name="Du C."/>
            <person name="Cheng J."/>
            <person name="Dai P."/>
            <person name="Han X."/>
            <person name="Huang E."/>
            <person name="Gao Y."/>
            <person name="Liu J."/>
            <person name="Shao H."/>
            <person name="Ye R."/>
            <person name="Li L."/>
            <person name="Wei W."/>
            <person name="Wang X."/>
            <person name="Wang C."/>
            <person name="Huo Q."/>
            <person name="Li W."/>
            <person name="Guo W."/>
            <person name="Chen H."/>
            <person name="Chen S."/>
            <person name="Zhou L."/>
            <person name="Zhou L."/>
            <person name="Ni X."/>
            <person name="Tian J."/>
            <person name="Zhou Y."/>
            <person name="Sheng Y."/>
            <person name="Liu T."/>
            <person name="Pan Y."/>
            <person name="Xia L."/>
            <person name="Li J."/>
            <person name="Zhao F."/>
            <person name="Cao W."/>
        </authorList>
    </citation>
    <scope>NUCLEOTIDE SEQUENCE</scope>
    <source>
        <strain evidence="1">Rmic-2018</strain>
        <tissue evidence="1">Larvae</tissue>
    </source>
</reference>
<dbReference type="SUPFAM" id="SSF55486">
    <property type="entry name" value="Metalloproteases ('zincins'), catalytic domain"/>
    <property type="match status" value="1"/>
</dbReference>
<dbReference type="Proteomes" id="UP000821866">
    <property type="component" value="Chromosome 9"/>
</dbReference>
<protein>
    <submittedName>
        <fullName evidence="1">Uncharacterized protein</fullName>
    </submittedName>
</protein>
<proteinExistence type="predicted"/>
<name>A0A9J6D494_RHIMP</name>
<dbReference type="GO" id="GO:0006508">
    <property type="term" value="P:proteolysis"/>
    <property type="evidence" value="ECO:0007669"/>
    <property type="project" value="InterPro"/>
</dbReference>
<dbReference type="EMBL" id="JABSTU010000011">
    <property type="protein sequence ID" value="KAH8009030.1"/>
    <property type="molecule type" value="Genomic_DNA"/>
</dbReference>
<dbReference type="GO" id="GO:0004222">
    <property type="term" value="F:metalloendopeptidase activity"/>
    <property type="evidence" value="ECO:0007669"/>
    <property type="project" value="InterPro"/>
</dbReference>
<dbReference type="PROSITE" id="PS51885">
    <property type="entry name" value="NEPRILYSIN"/>
    <property type="match status" value="1"/>
</dbReference>
<comment type="caution">
    <text evidence="1">The sequence shown here is derived from an EMBL/GenBank/DDBJ whole genome shotgun (WGS) entry which is preliminary data.</text>
</comment>
<reference evidence="1" key="1">
    <citation type="journal article" date="2020" name="Cell">
        <title>Large-Scale Comparative Analyses of Tick Genomes Elucidate Their Genetic Diversity and Vector Capacities.</title>
        <authorList>
            <consortium name="Tick Genome and Microbiome Consortium (TIGMIC)"/>
            <person name="Jia N."/>
            <person name="Wang J."/>
            <person name="Shi W."/>
            <person name="Du L."/>
            <person name="Sun Y."/>
            <person name="Zhan W."/>
            <person name="Jiang J.F."/>
            <person name="Wang Q."/>
            <person name="Zhang B."/>
            <person name="Ji P."/>
            <person name="Bell-Sakyi L."/>
            <person name="Cui X.M."/>
            <person name="Yuan T.T."/>
            <person name="Jiang B.G."/>
            <person name="Yang W.F."/>
            <person name="Lam T.T."/>
            <person name="Chang Q.C."/>
            <person name="Ding S.J."/>
            <person name="Wang X.J."/>
            <person name="Zhu J.G."/>
            <person name="Ruan X.D."/>
            <person name="Zhao L."/>
            <person name="Wei J.T."/>
            <person name="Ye R.Z."/>
            <person name="Que T.C."/>
            <person name="Du C.H."/>
            <person name="Zhou Y.H."/>
            <person name="Cheng J.X."/>
            <person name="Dai P.F."/>
            <person name="Guo W.B."/>
            <person name="Han X.H."/>
            <person name="Huang E.J."/>
            <person name="Li L.F."/>
            <person name="Wei W."/>
            <person name="Gao Y.C."/>
            <person name="Liu J.Z."/>
            <person name="Shao H.Z."/>
            <person name="Wang X."/>
            <person name="Wang C.C."/>
            <person name="Yang T.C."/>
            <person name="Huo Q.B."/>
            <person name="Li W."/>
            <person name="Chen H.Y."/>
            <person name="Chen S.E."/>
            <person name="Zhou L.G."/>
            <person name="Ni X.B."/>
            <person name="Tian J.H."/>
            <person name="Sheng Y."/>
            <person name="Liu T."/>
            <person name="Pan Y.S."/>
            <person name="Xia L.Y."/>
            <person name="Li J."/>
            <person name="Zhao F."/>
            <person name="Cao W.C."/>
        </authorList>
    </citation>
    <scope>NUCLEOTIDE SEQUENCE</scope>
    <source>
        <strain evidence="1">Rmic-2018</strain>
    </source>
</reference>
<keyword evidence="2" id="KW-1185">Reference proteome</keyword>
<organism evidence="1 2">
    <name type="scientific">Rhipicephalus microplus</name>
    <name type="common">Cattle tick</name>
    <name type="synonym">Boophilus microplus</name>
    <dbReference type="NCBI Taxonomy" id="6941"/>
    <lineage>
        <taxon>Eukaryota</taxon>
        <taxon>Metazoa</taxon>
        <taxon>Ecdysozoa</taxon>
        <taxon>Arthropoda</taxon>
        <taxon>Chelicerata</taxon>
        <taxon>Arachnida</taxon>
        <taxon>Acari</taxon>
        <taxon>Parasitiformes</taxon>
        <taxon>Ixodida</taxon>
        <taxon>Ixodoidea</taxon>
        <taxon>Ixodidae</taxon>
        <taxon>Rhipicephalinae</taxon>
        <taxon>Rhipicephalus</taxon>
        <taxon>Boophilus</taxon>
    </lineage>
</organism>
<dbReference type="AlphaFoldDB" id="A0A9J6D494"/>
<sequence>MKYGGSAVRLAREIAKAVDPLGTTVNECGENVTWWGLTLSADYNHRLSCQLGQAAGHRVMGIFPWIPALEVSVSAYKAAVQQLQGSGPSVQDLRV</sequence>
<evidence type="ECO:0000313" key="2">
    <source>
        <dbReference type="Proteomes" id="UP000821866"/>
    </source>
</evidence>
<gene>
    <name evidence="1" type="ORF">HPB51_009006</name>
</gene>
<dbReference type="InterPro" id="IPR000718">
    <property type="entry name" value="Peptidase_M13"/>
</dbReference>
<accession>A0A9J6D494</accession>